<dbReference type="InterPro" id="IPR006171">
    <property type="entry name" value="TOPRIM_dom"/>
</dbReference>
<dbReference type="GO" id="GO:0005737">
    <property type="term" value="C:cytoplasm"/>
    <property type="evidence" value="ECO:0007669"/>
    <property type="project" value="TreeGrafter"/>
</dbReference>
<evidence type="ECO:0000256" key="8">
    <source>
        <dbReference type="ARBA" id="ARBA00022833"/>
    </source>
</evidence>
<dbReference type="RefSeq" id="WP_011175240.1">
    <property type="nucleotide sequence ID" value="NZ_JSAN01000047.1"/>
</dbReference>
<dbReference type="InterPro" id="IPR016136">
    <property type="entry name" value="DNA_helicase_N/primase_C"/>
</dbReference>
<evidence type="ECO:0000256" key="11">
    <source>
        <dbReference type="ARBA" id="ARBA00023163"/>
    </source>
</evidence>
<dbReference type="Pfam" id="PF10410">
    <property type="entry name" value="DnaB_bind"/>
    <property type="match status" value="1"/>
</dbReference>
<dbReference type="SUPFAM" id="SSF56731">
    <property type="entry name" value="DNA primase core"/>
    <property type="match status" value="1"/>
</dbReference>
<keyword evidence="1 12" id="KW-0240">DNA-directed RNA polymerase</keyword>
<dbReference type="Gene3D" id="3.40.1360.10">
    <property type="match status" value="1"/>
</dbReference>
<keyword evidence="3 12" id="KW-0808">Transferase</keyword>
<dbReference type="InterPro" id="IPR037068">
    <property type="entry name" value="DNA_primase_core_N_sf"/>
</dbReference>
<sequence length="592" mass="67480">MPIFNKESLENLRQRVDLVEVLSSHIELKRSGASYKGLCPFHDEKSPSFIVQKGDSHYHCFGCGAHGDAIQFLMSHQKLSFAESVESLAQRFQVHLELVEDREEKKGVTKAFLKLALETASQFFHYCLLYSEEGHEALNYLYNRGIDLDFICHFQVGLAPKTAGIFRKFMHAKGIKDDSLLEAGLLSVNKDGQVREFFNDRILFPIHHHSQGVIGFSGRKYKEETFGGKYINTPETSLFKKSRVLFGLNYSRRRIAKERKAIIVEGQIDALRLIQMGFNLTVAGQGTAFGEGHVQELINLGVNQVFLALDSDLAGQEATSKIGHLFQKEGIEVRIVQLPVGGDPDSFLREQGPEAFLELLKNSSDYLNFLIKHLSQDLNLDSPAAKNELVQKATKLIREWDHPLMVHETLRKLAHLMKVPEEIIGVGKNHLPNIYIKKSASVGAQTIDPDRILETDLLRWLLLLGQEQTKLVEIVRTNLVKEDFRVAICQKIYDIYRNNYENQRSCDLLSLAIDLDDAEGQLVLSDLLQKKVNKEKAEQLLIETVKKILDRNWMHKREEIKIKVQSGHCSDDEVMELIKQFDELKRNPPIVK</sequence>
<dbReference type="OMA" id="LMWPIRD"/>
<dbReference type="PANTHER" id="PTHR30313">
    <property type="entry name" value="DNA PRIMASE"/>
    <property type="match status" value="1"/>
</dbReference>
<dbReference type="EMBL" id="JSAN01000047">
    <property type="protein sequence ID" value="KIC72805.1"/>
    <property type="molecule type" value="Genomic_DNA"/>
</dbReference>
<dbReference type="InterPro" id="IPR019475">
    <property type="entry name" value="DNA_primase_DnaB-bd"/>
</dbReference>
<dbReference type="GO" id="GO:0006269">
    <property type="term" value="P:DNA replication, synthesis of primer"/>
    <property type="evidence" value="ECO:0007669"/>
    <property type="project" value="UniProtKB-UniRule"/>
</dbReference>
<evidence type="ECO:0000256" key="5">
    <source>
        <dbReference type="ARBA" id="ARBA00022705"/>
    </source>
</evidence>
<keyword evidence="10 12" id="KW-0238">DNA-binding</keyword>
<dbReference type="InterPro" id="IPR036977">
    <property type="entry name" value="DNA_primase_Znf_CHC2"/>
</dbReference>
<reference evidence="16 17" key="1">
    <citation type="journal article" date="2014" name="Mol. Biol. Evol.">
        <title>Massive expansion of Ubiquitination-related gene families within the Chlamydiae.</title>
        <authorList>
            <person name="Domman D."/>
            <person name="Collingro A."/>
            <person name="Lagkouvardos I."/>
            <person name="Gehre L."/>
            <person name="Weinmaier T."/>
            <person name="Rattei T."/>
            <person name="Subtil A."/>
            <person name="Horn M."/>
        </authorList>
    </citation>
    <scope>NUCLEOTIDE SEQUENCE [LARGE SCALE GENOMIC DNA]</scope>
    <source>
        <strain evidence="16 17">EI2</strain>
    </source>
</reference>
<feature type="zinc finger region" description="CHC2-type" evidence="12 14">
    <location>
        <begin position="39"/>
        <end position="63"/>
    </location>
</feature>
<evidence type="ECO:0000256" key="3">
    <source>
        <dbReference type="ARBA" id="ARBA00022679"/>
    </source>
</evidence>
<evidence type="ECO:0000256" key="14">
    <source>
        <dbReference type="PIRSR" id="PIRSR002811-1"/>
    </source>
</evidence>
<dbReference type="PATRIC" id="fig|362787.3.peg.764"/>
<dbReference type="Gene3D" id="3.90.980.10">
    <property type="entry name" value="DNA primase, catalytic core, N-terminal domain"/>
    <property type="match status" value="1"/>
</dbReference>
<keyword evidence="9" id="KW-0460">Magnesium</keyword>
<dbReference type="Gene3D" id="3.90.580.10">
    <property type="entry name" value="Zinc finger, CHC2-type domain"/>
    <property type="match status" value="1"/>
</dbReference>
<dbReference type="GO" id="GO:0003677">
    <property type="term" value="F:DNA binding"/>
    <property type="evidence" value="ECO:0007669"/>
    <property type="project" value="UniProtKB-KW"/>
</dbReference>
<dbReference type="InterPro" id="IPR034151">
    <property type="entry name" value="TOPRIM_DnaG_bac"/>
</dbReference>
<evidence type="ECO:0000256" key="13">
    <source>
        <dbReference type="PIRNR" id="PIRNR002811"/>
    </source>
</evidence>
<dbReference type="SUPFAM" id="SSF57783">
    <property type="entry name" value="Zinc beta-ribbon"/>
    <property type="match status" value="1"/>
</dbReference>
<evidence type="ECO:0000313" key="17">
    <source>
        <dbReference type="Proteomes" id="UP000031465"/>
    </source>
</evidence>
<gene>
    <name evidence="12 16" type="primary">dnaG</name>
    <name evidence="16" type="ORF">DB44_CA00170</name>
</gene>
<comment type="cofactor">
    <cofactor evidence="12 13 14">
        <name>Zn(2+)</name>
        <dbReference type="ChEBI" id="CHEBI:29105"/>
    </cofactor>
    <text evidence="12 13 14">Binds 1 zinc ion per monomer.</text>
</comment>
<evidence type="ECO:0000256" key="9">
    <source>
        <dbReference type="ARBA" id="ARBA00022842"/>
    </source>
</evidence>
<comment type="catalytic activity">
    <reaction evidence="12">
        <text>ssDNA + n NTP = ssDNA/pppN(pN)n-1 hybrid + (n-1) diphosphate.</text>
        <dbReference type="EC" id="2.7.7.101"/>
    </reaction>
</comment>
<dbReference type="CDD" id="cd03364">
    <property type="entry name" value="TOPRIM_DnaG_primases"/>
    <property type="match status" value="1"/>
</dbReference>
<keyword evidence="8 12" id="KW-0862">Zinc</keyword>
<dbReference type="GO" id="GO:0003899">
    <property type="term" value="F:DNA-directed RNA polymerase activity"/>
    <property type="evidence" value="ECO:0007669"/>
    <property type="project" value="UniProtKB-UniRule"/>
</dbReference>
<evidence type="ECO:0000256" key="2">
    <source>
        <dbReference type="ARBA" id="ARBA00022515"/>
    </source>
</evidence>
<dbReference type="InterPro" id="IPR013264">
    <property type="entry name" value="DNAG_N"/>
</dbReference>
<comment type="caution">
    <text evidence="16">The sequence shown here is derived from an EMBL/GenBank/DDBJ whole genome shotgun (WGS) entry which is preliminary data.</text>
</comment>
<dbReference type="PANTHER" id="PTHR30313:SF2">
    <property type="entry name" value="DNA PRIMASE"/>
    <property type="match status" value="1"/>
</dbReference>
<evidence type="ECO:0000256" key="6">
    <source>
        <dbReference type="ARBA" id="ARBA00022723"/>
    </source>
</evidence>
<accession>A0A0C1JNJ0</accession>
<evidence type="ECO:0000313" key="16">
    <source>
        <dbReference type="EMBL" id="KIC72805.1"/>
    </source>
</evidence>
<comment type="domain">
    <text evidence="12">Contains an N-terminal zinc-binding domain, a central core domain that contains the primase activity, and a C-terminal DnaB-binding domain.</text>
</comment>
<dbReference type="PROSITE" id="PS50880">
    <property type="entry name" value="TOPRIM"/>
    <property type="match status" value="1"/>
</dbReference>
<proteinExistence type="inferred from homology"/>
<dbReference type="Pfam" id="PF01807">
    <property type="entry name" value="Zn_ribbon_DnaG"/>
    <property type="match status" value="1"/>
</dbReference>
<dbReference type="Pfam" id="PF08275">
    <property type="entry name" value="DNAG_N"/>
    <property type="match status" value="1"/>
</dbReference>
<evidence type="ECO:0000256" key="10">
    <source>
        <dbReference type="ARBA" id="ARBA00023125"/>
    </source>
</evidence>
<keyword evidence="2 12" id="KW-0639">Primosome</keyword>
<keyword evidence="7 12" id="KW-0863">Zinc-finger</keyword>
<comment type="similarity">
    <text evidence="12 13">Belongs to the DnaG primase family.</text>
</comment>
<dbReference type="GO" id="GO:1990077">
    <property type="term" value="C:primosome complex"/>
    <property type="evidence" value="ECO:0007669"/>
    <property type="project" value="UniProtKB-KW"/>
</dbReference>
<keyword evidence="11 12" id="KW-0804">Transcription</keyword>
<dbReference type="InterPro" id="IPR002694">
    <property type="entry name" value="Znf_CHC2"/>
</dbReference>
<keyword evidence="5 12" id="KW-0235">DNA replication</keyword>
<dbReference type="HAMAP" id="MF_00974">
    <property type="entry name" value="DNA_primase_DnaG"/>
    <property type="match status" value="1"/>
</dbReference>
<dbReference type="NCBIfam" id="TIGR01391">
    <property type="entry name" value="dnaG"/>
    <property type="match status" value="1"/>
</dbReference>
<evidence type="ECO:0000256" key="1">
    <source>
        <dbReference type="ARBA" id="ARBA00022478"/>
    </source>
</evidence>
<evidence type="ECO:0000259" key="15">
    <source>
        <dbReference type="PROSITE" id="PS50880"/>
    </source>
</evidence>
<dbReference type="SMART" id="SM00400">
    <property type="entry name" value="ZnF_CHCC"/>
    <property type="match status" value="1"/>
</dbReference>
<dbReference type="Pfam" id="PF13155">
    <property type="entry name" value="Toprim_2"/>
    <property type="match status" value="1"/>
</dbReference>
<feature type="domain" description="Toprim" evidence="15">
    <location>
        <begin position="259"/>
        <end position="341"/>
    </location>
</feature>
<dbReference type="PIRSF" id="PIRSF002811">
    <property type="entry name" value="DnaG"/>
    <property type="match status" value="1"/>
</dbReference>
<evidence type="ECO:0000256" key="12">
    <source>
        <dbReference type="HAMAP-Rule" id="MF_00974"/>
    </source>
</evidence>
<dbReference type="InterPro" id="IPR050219">
    <property type="entry name" value="DnaG_primase"/>
</dbReference>
<dbReference type="GO" id="GO:0000428">
    <property type="term" value="C:DNA-directed RNA polymerase complex"/>
    <property type="evidence" value="ECO:0007669"/>
    <property type="project" value="UniProtKB-KW"/>
</dbReference>
<evidence type="ECO:0000256" key="4">
    <source>
        <dbReference type="ARBA" id="ARBA00022695"/>
    </source>
</evidence>
<dbReference type="InterPro" id="IPR030846">
    <property type="entry name" value="DnaG_bac"/>
</dbReference>
<dbReference type="GO" id="GO:0008270">
    <property type="term" value="F:zinc ion binding"/>
    <property type="evidence" value="ECO:0007669"/>
    <property type="project" value="UniProtKB-UniRule"/>
</dbReference>
<evidence type="ECO:0000256" key="7">
    <source>
        <dbReference type="ARBA" id="ARBA00022771"/>
    </source>
</evidence>
<dbReference type="FunFam" id="3.90.580.10:FF:000001">
    <property type="entry name" value="DNA primase"/>
    <property type="match status" value="1"/>
</dbReference>
<organism evidence="16 17">
    <name type="scientific">Candidatus Protochlamydia amoebophila</name>
    <dbReference type="NCBI Taxonomy" id="362787"/>
    <lineage>
        <taxon>Bacteria</taxon>
        <taxon>Pseudomonadati</taxon>
        <taxon>Chlamydiota</taxon>
        <taxon>Chlamydiia</taxon>
        <taxon>Parachlamydiales</taxon>
        <taxon>Parachlamydiaceae</taxon>
        <taxon>Candidatus Protochlamydia</taxon>
    </lineage>
</organism>
<keyword evidence="6 12" id="KW-0479">Metal-binding</keyword>
<dbReference type="EC" id="2.7.7.101" evidence="12"/>
<dbReference type="SMART" id="SM00493">
    <property type="entry name" value="TOPRIM"/>
    <property type="match status" value="1"/>
</dbReference>
<comment type="function">
    <text evidence="12 13">RNA polymerase that catalyzes the synthesis of short RNA molecules used as primers for DNA polymerase during DNA replication.</text>
</comment>
<comment type="subunit">
    <text evidence="12">Monomer. Interacts with DnaB.</text>
</comment>
<dbReference type="AlphaFoldDB" id="A0A0C1JNJ0"/>
<dbReference type="Gene3D" id="1.10.860.10">
    <property type="entry name" value="DNAb Helicase, Chain A"/>
    <property type="match status" value="1"/>
</dbReference>
<dbReference type="Proteomes" id="UP000031465">
    <property type="component" value="Unassembled WGS sequence"/>
</dbReference>
<keyword evidence="4 12" id="KW-0548">Nucleotidyltransferase</keyword>
<name>A0A0C1JNJ0_9BACT</name>
<protein>
    <recommendedName>
        <fullName evidence="12 13">DNA primase</fullName>
        <ecNumber evidence="12">2.7.7.101</ecNumber>
    </recommendedName>
</protein>
<dbReference type="InterPro" id="IPR006295">
    <property type="entry name" value="DNA_primase_DnaG"/>
</dbReference>